<gene>
    <name evidence="3" type="ORF">FPE01S_01_04740</name>
</gene>
<protein>
    <recommendedName>
        <fullName evidence="5">DUF4134 domain-containing protein</fullName>
    </recommendedName>
</protein>
<evidence type="ECO:0000313" key="3">
    <source>
        <dbReference type="EMBL" id="GAO41461.1"/>
    </source>
</evidence>
<comment type="caution">
    <text evidence="3">The sequence shown here is derived from an EMBL/GenBank/DDBJ whole genome shotgun (WGS) entry which is preliminary data.</text>
</comment>
<keyword evidence="2" id="KW-0732">Signal</keyword>
<keyword evidence="4" id="KW-1185">Reference proteome</keyword>
<name>A0A0E9MVM2_9BACT</name>
<evidence type="ECO:0000256" key="1">
    <source>
        <dbReference type="SAM" id="Phobius"/>
    </source>
</evidence>
<dbReference type="AlphaFoldDB" id="A0A0E9MVM2"/>
<feature type="chain" id="PRO_5002429517" description="DUF4134 domain-containing protein" evidence="2">
    <location>
        <begin position="20"/>
        <end position="149"/>
    </location>
</feature>
<feature type="transmembrane region" description="Helical" evidence="1">
    <location>
        <begin position="88"/>
        <end position="106"/>
    </location>
</feature>
<evidence type="ECO:0000256" key="2">
    <source>
        <dbReference type="SAM" id="SignalP"/>
    </source>
</evidence>
<evidence type="ECO:0008006" key="5">
    <source>
        <dbReference type="Google" id="ProtNLM"/>
    </source>
</evidence>
<dbReference type="Proteomes" id="UP000033121">
    <property type="component" value="Unassembled WGS sequence"/>
</dbReference>
<dbReference type="EMBL" id="BBWV01000001">
    <property type="protein sequence ID" value="GAO41461.1"/>
    <property type="molecule type" value="Genomic_DNA"/>
</dbReference>
<sequence length="149" mass="16130">MKNLTMLMLSLVFATATIAQDSTVNQNWKNSDLYKKGKTQKTVGWLLAAAGTTGLVVTLIADGTQGVEGAMTTVFSGGYVEPEYEDYTAAYVISSAVTLSGVYLLYKSTKNRNKAKAASAFIDIEKARVLHGALYSYQSFPVLGLRVRL</sequence>
<organism evidence="3 4">
    <name type="scientific">Flavihumibacter petaseus NBRC 106054</name>
    <dbReference type="NCBI Taxonomy" id="1220578"/>
    <lineage>
        <taxon>Bacteria</taxon>
        <taxon>Pseudomonadati</taxon>
        <taxon>Bacteroidota</taxon>
        <taxon>Chitinophagia</taxon>
        <taxon>Chitinophagales</taxon>
        <taxon>Chitinophagaceae</taxon>
        <taxon>Flavihumibacter</taxon>
    </lineage>
</organism>
<keyword evidence="1" id="KW-0812">Transmembrane</keyword>
<evidence type="ECO:0000313" key="4">
    <source>
        <dbReference type="Proteomes" id="UP000033121"/>
    </source>
</evidence>
<feature type="signal peptide" evidence="2">
    <location>
        <begin position="1"/>
        <end position="19"/>
    </location>
</feature>
<keyword evidence="1" id="KW-1133">Transmembrane helix</keyword>
<accession>A0A0E9MVM2</accession>
<reference evidence="3 4" key="1">
    <citation type="submission" date="2015-04" db="EMBL/GenBank/DDBJ databases">
        <title>Whole genome shotgun sequence of Flavihumibacter petaseus NBRC 106054.</title>
        <authorList>
            <person name="Miyazawa S."/>
            <person name="Hosoyama A."/>
            <person name="Hashimoto M."/>
            <person name="Noguchi M."/>
            <person name="Tsuchikane K."/>
            <person name="Ohji S."/>
            <person name="Yamazoe A."/>
            <person name="Ichikawa N."/>
            <person name="Kimura A."/>
            <person name="Fujita N."/>
        </authorList>
    </citation>
    <scope>NUCLEOTIDE SEQUENCE [LARGE SCALE GENOMIC DNA]</scope>
    <source>
        <strain evidence="3 4">NBRC 106054</strain>
    </source>
</reference>
<dbReference type="RefSeq" id="WP_046367323.1">
    <property type="nucleotide sequence ID" value="NZ_BBWV01000001.1"/>
</dbReference>
<keyword evidence="1" id="KW-0472">Membrane</keyword>
<proteinExistence type="predicted"/>